<organism evidence="2">
    <name type="scientific">hydrothermal vent metagenome</name>
    <dbReference type="NCBI Taxonomy" id="652676"/>
    <lineage>
        <taxon>unclassified sequences</taxon>
        <taxon>metagenomes</taxon>
        <taxon>ecological metagenomes</taxon>
    </lineage>
</organism>
<reference evidence="2" key="1">
    <citation type="submission" date="2018-06" db="EMBL/GenBank/DDBJ databases">
        <authorList>
            <person name="Zhirakovskaya E."/>
        </authorList>
    </citation>
    <scope>NUCLEOTIDE SEQUENCE</scope>
</reference>
<dbReference type="InterPro" id="IPR012165">
    <property type="entry name" value="Cyt_c3_hydrogenase_gsu"/>
</dbReference>
<dbReference type="PRINTS" id="PR00410">
    <property type="entry name" value="PHEHYDRXLASE"/>
</dbReference>
<dbReference type="GO" id="GO:0051537">
    <property type="term" value="F:2 iron, 2 sulfur cluster binding"/>
    <property type="evidence" value="ECO:0007669"/>
    <property type="project" value="InterPro"/>
</dbReference>
<dbReference type="InterPro" id="IPR001709">
    <property type="entry name" value="Flavoprot_Pyr_Nucl_cyt_Rdtase"/>
</dbReference>
<accession>A0A3B1CSC3</accession>
<dbReference type="GO" id="GO:0016491">
    <property type="term" value="F:oxidoreductase activity"/>
    <property type="evidence" value="ECO:0007669"/>
    <property type="project" value="InterPro"/>
</dbReference>
<dbReference type="InterPro" id="IPR019480">
    <property type="entry name" value="Dihydroorotate_DH_Fe-S-bd"/>
</dbReference>
<dbReference type="InterPro" id="IPR050353">
    <property type="entry name" value="PyrK_electron_transfer"/>
</dbReference>
<dbReference type="Pfam" id="PF10418">
    <property type="entry name" value="DHODB_Fe-S_bind"/>
    <property type="match status" value="1"/>
</dbReference>
<feature type="domain" description="FAD-binding FR-type" evidence="1">
    <location>
        <begin position="3"/>
        <end position="103"/>
    </location>
</feature>
<dbReference type="Gene3D" id="2.40.30.10">
    <property type="entry name" value="Translation factors"/>
    <property type="match status" value="1"/>
</dbReference>
<dbReference type="PANTHER" id="PTHR43513">
    <property type="entry name" value="DIHYDROOROTATE DEHYDROGENASE B (NAD(+)), ELECTRON TRANSFER SUBUNIT"/>
    <property type="match status" value="1"/>
</dbReference>
<dbReference type="Gene3D" id="3.40.50.80">
    <property type="entry name" value="Nucleotide-binding domain of ferredoxin-NADP reductase (FNR) module"/>
    <property type="match status" value="1"/>
</dbReference>
<dbReference type="Pfam" id="PF00175">
    <property type="entry name" value="NAD_binding_1"/>
    <property type="match status" value="1"/>
</dbReference>
<dbReference type="InterPro" id="IPR017938">
    <property type="entry name" value="Riboflavin_synthase-like_b-brl"/>
</dbReference>
<dbReference type="GO" id="GO:0050660">
    <property type="term" value="F:flavin adenine dinucleotide binding"/>
    <property type="evidence" value="ECO:0007669"/>
    <property type="project" value="InterPro"/>
</dbReference>
<dbReference type="InterPro" id="IPR039261">
    <property type="entry name" value="FNR_nucleotide-bd"/>
</dbReference>
<dbReference type="AlphaFoldDB" id="A0A3B1CSC3"/>
<dbReference type="GO" id="GO:0006221">
    <property type="term" value="P:pyrimidine nucleotide biosynthetic process"/>
    <property type="evidence" value="ECO:0007669"/>
    <property type="project" value="InterPro"/>
</dbReference>
<dbReference type="EMBL" id="UOGH01000013">
    <property type="protein sequence ID" value="VAX26888.1"/>
    <property type="molecule type" value="Genomic_DNA"/>
</dbReference>
<dbReference type="InterPro" id="IPR001433">
    <property type="entry name" value="OxRdtase_FAD/NAD-bd"/>
</dbReference>
<dbReference type="PIRSF" id="PIRSF006816">
    <property type="entry name" value="Cyc3_hyd_g"/>
    <property type="match status" value="1"/>
</dbReference>
<dbReference type="SUPFAM" id="SSF52343">
    <property type="entry name" value="Ferredoxin reductase-like, C-terminal NADP-linked domain"/>
    <property type="match status" value="1"/>
</dbReference>
<protein>
    <submittedName>
        <fullName evidence="2">Heterodisulfide reductase, cytochrome reductase subunit</fullName>
    </submittedName>
</protein>
<evidence type="ECO:0000313" key="2">
    <source>
        <dbReference type="EMBL" id="VAX26888.1"/>
    </source>
</evidence>
<dbReference type="SUPFAM" id="SSF63380">
    <property type="entry name" value="Riboflavin synthase domain-like"/>
    <property type="match status" value="1"/>
</dbReference>
<gene>
    <name evidence="2" type="ORF">MNBD_NITROSPIRAE02-174</name>
</gene>
<dbReference type="PANTHER" id="PTHR43513:SF1">
    <property type="entry name" value="ANAEROBIC SULFITE REDUCTASE SUBUNIT B"/>
    <property type="match status" value="1"/>
</dbReference>
<name>A0A3B1CSC3_9ZZZZ</name>
<dbReference type="Pfam" id="PF00970">
    <property type="entry name" value="FAD_binding_6"/>
    <property type="match status" value="1"/>
</dbReference>
<dbReference type="PROSITE" id="PS51384">
    <property type="entry name" value="FAD_FR"/>
    <property type="match status" value="1"/>
</dbReference>
<dbReference type="InterPro" id="IPR017927">
    <property type="entry name" value="FAD-bd_FR_type"/>
</dbReference>
<proteinExistence type="predicted"/>
<dbReference type="PRINTS" id="PR00371">
    <property type="entry name" value="FPNCR"/>
</dbReference>
<sequence length="275" mass="30641">MSLVPQLAILVEKRYLDAQHSLFRFVFNDEERRKSFSFKPGQFVMLSIFGVGEAPISITSGPDEKGFIDLCVRKAGRVTGVLHGLEENARVGIRGPYGNGYPVETMEGGNLLIVAGGLGIAPLRSLIRYVLFRRERFGEVGIGYGARDPESVLFYGELQNLLERTDIKCMLSVDSVPENSRWQGQVGRVTQLLDRITMPLEGTSVAVCGPPVFYKFVLDKLLRLGYSKGSIYMSLERRMECGLGKCGHCVVGHKYTCIDGPIFTYWDAINLPEIF</sequence>
<dbReference type="CDD" id="cd06221">
    <property type="entry name" value="sulfite_reductase_like"/>
    <property type="match status" value="1"/>
</dbReference>
<dbReference type="InterPro" id="IPR008333">
    <property type="entry name" value="Cbr1-like_FAD-bd_dom"/>
</dbReference>
<evidence type="ECO:0000259" key="1">
    <source>
        <dbReference type="PROSITE" id="PS51384"/>
    </source>
</evidence>